<protein>
    <submittedName>
        <fullName evidence="1">Uncharacterized protein</fullName>
    </submittedName>
</protein>
<dbReference type="RefSeq" id="XP_041288493.1">
    <property type="nucleotide sequence ID" value="XM_041434112.1"/>
</dbReference>
<dbReference type="Proteomes" id="UP000823399">
    <property type="component" value="Unassembled WGS sequence"/>
</dbReference>
<dbReference type="EMBL" id="JABBWM010000066">
    <property type="protein sequence ID" value="KAG2097263.1"/>
    <property type="molecule type" value="Genomic_DNA"/>
</dbReference>
<gene>
    <name evidence="1" type="ORF">F5147DRAFT_656397</name>
</gene>
<keyword evidence="2" id="KW-1185">Reference proteome</keyword>
<sequence length="293" mass="33502">MTTCISPELFDYSSDRTSISQLSRILGNKFMDAYIGLGANQKLQTELYILSYLLKDRVYPDDLWHLVGERSIEAKQEEILGRHQTICHESDAGRHAAVERFLIEERRKHCNMEVSLYSQAIGMLEQLRMLHIRAPAKHEIRTPSATSRHAAAFLPCVPLPCAPLACSIVTRDICDTWSTSNDAYLNKAVRHFGSSCPPHVPHQERSASVILMTFIAPTEHMDYRQNTRSLYDAFRTELRMQAELMTKLRCAVPKLRFSSIPWQFKTPLNLPPLIAVHKHPGTKLYHNLHSPKN</sequence>
<organism evidence="1 2">
    <name type="scientific">Suillus discolor</name>
    <dbReference type="NCBI Taxonomy" id="1912936"/>
    <lineage>
        <taxon>Eukaryota</taxon>
        <taxon>Fungi</taxon>
        <taxon>Dikarya</taxon>
        <taxon>Basidiomycota</taxon>
        <taxon>Agaricomycotina</taxon>
        <taxon>Agaricomycetes</taxon>
        <taxon>Agaricomycetidae</taxon>
        <taxon>Boletales</taxon>
        <taxon>Suillineae</taxon>
        <taxon>Suillaceae</taxon>
        <taxon>Suillus</taxon>
    </lineage>
</organism>
<comment type="caution">
    <text evidence="1">The sequence shown here is derived from an EMBL/GenBank/DDBJ whole genome shotgun (WGS) entry which is preliminary data.</text>
</comment>
<dbReference type="AlphaFoldDB" id="A0A9P7JQ95"/>
<accession>A0A9P7JQ95</accession>
<evidence type="ECO:0000313" key="2">
    <source>
        <dbReference type="Proteomes" id="UP000823399"/>
    </source>
</evidence>
<dbReference type="GeneID" id="64696371"/>
<reference evidence="1" key="1">
    <citation type="journal article" date="2020" name="New Phytol.">
        <title>Comparative genomics reveals dynamic genome evolution in host specialist ectomycorrhizal fungi.</title>
        <authorList>
            <person name="Lofgren L.A."/>
            <person name="Nguyen N.H."/>
            <person name="Vilgalys R."/>
            <person name="Ruytinx J."/>
            <person name="Liao H.L."/>
            <person name="Branco S."/>
            <person name="Kuo A."/>
            <person name="LaButti K."/>
            <person name="Lipzen A."/>
            <person name="Andreopoulos W."/>
            <person name="Pangilinan J."/>
            <person name="Riley R."/>
            <person name="Hundley H."/>
            <person name="Na H."/>
            <person name="Barry K."/>
            <person name="Grigoriev I.V."/>
            <person name="Stajich J.E."/>
            <person name="Kennedy P.G."/>
        </authorList>
    </citation>
    <scope>NUCLEOTIDE SEQUENCE</scope>
    <source>
        <strain evidence="1">FC423</strain>
    </source>
</reference>
<name>A0A9P7JQ95_9AGAM</name>
<evidence type="ECO:0000313" key="1">
    <source>
        <dbReference type="EMBL" id="KAG2097263.1"/>
    </source>
</evidence>
<proteinExistence type="predicted"/>
<dbReference type="OrthoDB" id="2631136at2759"/>